<reference evidence="2" key="1">
    <citation type="journal article" date="2014" name="Int. J. Syst. Evol. Microbiol.">
        <title>Complete genome sequence of Corynebacterium casei LMG S-19264T (=DSM 44701T), isolated from a smear-ripened cheese.</title>
        <authorList>
            <consortium name="US DOE Joint Genome Institute (JGI-PGF)"/>
            <person name="Walter F."/>
            <person name="Albersmeier A."/>
            <person name="Kalinowski J."/>
            <person name="Ruckert C."/>
        </authorList>
    </citation>
    <scope>NUCLEOTIDE SEQUENCE</scope>
    <source>
        <strain evidence="2">CGMCC 1.15322</strain>
    </source>
</reference>
<dbReference type="EMBL" id="BMIG01000009">
    <property type="protein sequence ID" value="GGB04429.1"/>
    <property type="molecule type" value="Genomic_DNA"/>
</dbReference>
<feature type="transmembrane region" description="Helical" evidence="1">
    <location>
        <begin position="21"/>
        <end position="42"/>
    </location>
</feature>
<evidence type="ECO:0000313" key="2">
    <source>
        <dbReference type="EMBL" id="GGB04429.1"/>
    </source>
</evidence>
<gene>
    <name evidence="2" type="ORF">GCM10011496_26760</name>
</gene>
<feature type="transmembrane region" description="Helical" evidence="1">
    <location>
        <begin position="159"/>
        <end position="182"/>
    </location>
</feature>
<feature type="transmembrane region" description="Helical" evidence="1">
    <location>
        <begin position="117"/>
        <end position="139"/>
    </location>
</feature>
<keyword evidence="3" id="KW-1185">Reference proteome</keyword>
<keyword evidence="1" id="KW-0472">Membrane</keyword>
<comment type="caution">
    <text evidence="2">The sequence shown here is derived from an EMBL/GenBank/DDBJ whole genome shotgun (WGS) entry which is preliminary data.</text>
</comment>
<proteinExistence type="predicted"/>
<evidence type="ECO:0000256" key="1">
    <source>
        <dbReference type="SAM" id="Phobius"/>
    </source>
</evidence>
<keyword evidence="1" id="KW-1133">Transmembrane helix</keyword>
<protein>
    <submittedName>
        <fullName evidence="2">DUF2975 domain-containing protein</fullName>
    </submittedName>
</protein>
<keyword evidence="1" id="KW-0812">Transmembrane</keyword>
<dbReference type="Proteomes" id="UP000620596">
    <property type="component" value="Unassembled WGS sequence"/>
</dbReference>
<organism evidence="2 3">
    <name type="scientific">Polaromonas eurypsychrophila</name>
    <dbReference type="NCBI Taxonomy" id="1614635"/>
    <lineage>
        <taxon>Bacteria</taxon>
        <taxon>Pseudomonadati</taxon>
        <taxon>Pseudomonadota</taxon>
        <taxon>Betaproteobacteria</taxon>
        <taxon>Burkholderiales</taxon>
        <taxon>Comamonadaceae</taxon>
        <taxon>Polaromonas</taxon>
    </lineage>
</organism>
<sequence>MKTTLTASTLSGPEVQRLNSAFAWVCALLSVALPLAVLYQLMTTPTEGLLLRAGASLSAVQVAMLDVELWQRLLAVGLGMVPVCCASYGLVCAMRCFSGFSQAEYFSLRTVRYLRGFAAGIFASVVAGFFVSMAISVVLTLGAPAGQRALAVGLGSNELITLLFAGMVWQIAAVMAKAVALAEENAQFV</sequence>
<reference evidence="2" key="2">
    <citation type="submission" date="2020-09" db="EMBL/GenBank/DDBJ databases">
        <authorList>
            <person name="Sun Q."/>
            <person name="Zhou Y."/>
        </authorList>
    </citation>
    <scope>NUCLEOTIDE SEQUENCE</scope>
    <source>
        <strain evidence="2">CGMCC 1.15322</strain>
    </source>
</reference>
<dbReference type="AlphaFoldDB" id="A0A916SKF1"/>
<accession>A0A916SKF1</accession>
<dbReference type="RefSeq" id="WP_188709011.1">
    <property type="nucleotide sequence ID" value="NZ_BMIG01000009.1"/>
</dbReference>
<name>A0A916SKF1_9BURK</name>
<evidence type="ECO:0000313" key="3">
    <source>
        <dbReference type="Proteomes" id="UP000620596"/>
    </source>
</evidence>
<feature type="transmembrane region" description="Helical" evidence="1">
    <location>
        <begin position="73"/>
        <end position="97"/>
    </location>
</feature>